<proteinExistence type="predicted"/>
<gene>
    <name evidence="1" type="ORF">EHQ64_10435</name>
</gene>
<accession>A0A4R9K7J2</accession>
<organism evidence="1 2">
    <name type="scientific">Leptospira sarikeiensis</name>
    <dbReference type="NCBI Taxonomy" id="2484943"/>
    <lineage>
        <taxon>Bacteria</taxon>
        <taxon>Pseudomonadati</taxon>
        <taxon>Spirochaetota</taxon>
        <taxon>Spirochaetia</taxon>
        <taxon>Leptospirales</taxon>
        <taxon>Leptospiraceae</taxon>
        <taxon>Leptospira</taxon>
    </lineage>
</organism>
<evidence type="ECO:0008006" key="3">
    <source>
        <dbReference type="Google" id="ProtNLM"/>
    </source>
</evidence>
<comment type="caution">
    <text evidence="1">The sequence shown here is derived from an EMBL/GenBank/DDBJ whole genome shotgun (WGS) entry which is preliminary data.</text>
</comment>
<dbReference type="NCBIfam" id="NF047433">
    <property type="entry name" value="Lepto_7_Nterm"/>
    <property type="match status" value="1"/>
</dbReference>
<evidence type="ECO:0000313" key="1">
    <source>
        <dbReference type="EMBL" id="TGL61396.1"/>
    </source>
</evidence>
<dbReference type="AlphaFoldDB" id="A0A4R9K7J2"/>
<protein>
    <recommendedName>
        <fullName evidence="3">DUF5683 domain-containing protein</fullName>
    </recommendedName>
</protein>
<name>A0A4R9K7J2_9LEPT</name>
<dbReference type="RefSeq" id="WP_135649431.1">
    <property type="nucleotide sequence ID" value="NZ_RQGF01000026.1"/>
</dbReference>
<dbReference type="Proteomes" id="UP000297762">
    <property type="component" value="Unassembled WGS sequence"/>
</dbReference>
<dbReference type="EMBL" id="RQGF01000026">
    <property type="protein sequence ID" value="TGL61396.1"/>
    <property type="molecule type" value="Genomic_DNA"/>
</dbReference>
<dbReference type="OrthoDB" id="340606at2"/>
<keyword evidence="2" id="KW-1185">Reference proteome</keyword>
<evidence type="ECO:0000313" key="2">
    <source>
        <dbReference type="Proteomes" id="UP000297762"/>
    </source>
</evidence>
<sequence>MRPILRSCSKLVVLLITILLPIGLFADQTILLRKGGKIIGNVVGQNEKTITVQSDSGKQTINKRDILKIIYKDITAEEEKKIRKEEEKKIQENPQVVEEPIQILPPSSTEPKRSRWSAVWRSALIPGWGQWYTGHKLEGGITGGAFLGSLAYSASSRSEAESAKSKYDDAVSKSSTTGSLIFGGGVANFYLLTVVPGARADYESAIQSYNTSVYVLGTVYLAQLVRSYFLGKAWENEAGSNPVAWTVTPKPDWMVGKMGWGAEASVTLGF</sequence>
<reference evidence="1" key="1">
    <citation type="journal article" date="2019" name="PLoS Negl. Trop. Dis.">
        <title>Revisiting the worldwide diversity of Leptospira species in the environment.</title>
        <authorList>
            <person name="Vincent A.T."/>
            <person name="Schiettekatte O."/>
            <person name="Bourhy P."/>
            <person name="Veyrier F.J."/>
            <person name="Picardeau M."/>
        </authorList>
    </citation>
    <scope>NUCLEOTIDE SEQUENCE [LARGE SCALE GENOMIC DNA]</scope>
    <source>
        <strain evidence="1">201702455</strain>
    </source>
</reference>